<name>A0A2R8C4A2_9RHOB</name>
<keyword evidence="2" id="KW-1185">Reference proteome</keyword>
<dbReference type="EMBL" id="ONZG01000002">
    <property type="protein sequence ID" value="SPJ27264.1"/>
    <property type="molecule type" value="Genomic_DNA"/>
</dbReference>
<evidence type="ECO:0000313" key="2">
    <source>
        <dbReference type="Proteomes" id="UP000244898"/>
    </source>
</evidence>
<reference evidence="2" key="1">
    <citation type="submission" date="2018-03" db="EMBL/GenBank/DDBJ databases">
        <authorList>
            <person name="Rodrigo-Torres L."/>
            <person name="Arahal R. D."/>
            <person name="Lucena T."/>
        </authorList>
    </citation>
    <scope>NUCLEOTIDE SEQUENCE [LARGE SCALE GENOMIC DNA]</scope>
    <source>
        <strain evidence="2">CECT 7615</strain>
    </source>
</reference>
<evidence type="ECO:0000313" key="1">
    <source>
        <dbReference type="EMBL" id="SPJ27264.1"/>
    </source>
</evidence>
<protein>
    <submittedName>
        <fullName evidence="1">Uncharacterized protein</fullName>
    </submittedName>
</protein>
<organism evidence="1 2">
    <name type="scientific">Falsiruegeria mediterranea M17</name>
    <dbReference type="NCBI Taxonomy" id="1200281"/>
    <lineage>
        <taxon>Bacteria</taxon>
        <taxon>Pseudomonadati</taxon>
        <taxon>Pseudomonadota</taxon>
        <taxon>Alphaproteobacteria</taxon>
        <taxon>Rhodobacterales</taxon>
        <taxon>Roseobacteraceae</taxon>
        <taxon>Falsiruegeria</taxon>
    </lineage>
</organism>
<accession>A0A2R8C4A2</accession>
<proteinExistence type="predicted"/>
<dbReference type="Proteomes" id="UP000244898">
    <property type="component" value="Unassembled WGS sequence"/>
</dbReference>
<sequence length="81" mass="8415">MNTIEISNADVDAFLDTLDLSGSESMQESFGAAALGVDFCSAWPVVKTVLETIAAQVGFPANLAIKTVITIGDGIHARKCG</sequence>
<dbReference type="AlphaFoldDB" id="A0A2R8C4A2"/>
<gene>
    <name evidence="1" type="ORF">TRM7615_00748</name>
</gene>
<dbReference type="RefSeq" id="WP_108785571.1">
    <property type="nucleotide sequence ID" value="NZ_ONZG01000002.1"/>
</dbReference>